<keyword evidence="1" id="KW-1133">Transmembrane helix</keyword>
<evidence type="ECO:0000256" key="1">
    <source>
        <dbReference type="SAM" id="Phobius"/>
    </source>
</evidence>
<organism evidence="3 4">
    <name type="scientific">Tanacetum coccineum</name>
    <dbReference type="NCBI Taxonomy" id="301880"/>
    <lineage>
        <taxon>Eukaryota</taxon>
        <taxon>Viridiplantae</taxon>
        <taxon>Streptophyta</taxon>
        <taxon>Embryophyta</taxon>
        <taxon>Tracheophyta</taxon>
        <taxon>Spermatophyta</taxon>
        <taxon>Magnoliopsida</taxon>
        <taxon>eudicotyledons</taxon>
        <taxon>Gunneridae</taxon>
        <taxon>Pentapetalae</taxon>
        <taxon>asterids</taxon>
        <taxon>campanulids</taxon>
        <taxon>Asterales</taxon>
        <taxon>Asteraceae</taxon>
        <taxon>Asteroideae</taxon>
        <taxon>Anthemideae</taxon>
        <taxon>Anthemidinae</taxon>
        <taxon>Tanacetum</taxon>
    </lineage>
</organism>
<evidence type="ECO:0000259" key="2">
    <source>
        <dbReference type="Pfam" id="PF22936"/>
    </source>
</evidence>
<dbReference type="Pfam" id="PF22936">
    <property type="entry name" value="Pol_BBD"/>
    <property type="match status" value="1"/>
</dbReference>
<dbReference type="Proteomes" id="UP001151760">
    <property type="component" value="Unassembled WGS sequence"/>
</dbReference>
<comment type="caution">
    <text evidence="3">The sequence shown here is derived from an EMBL/GenBank/DDBJ whole genome shotgun (WGS) entry which is preliminary data.</text>
</comment>
<keyword evidence="4" id="KW-1185">Reference proteome</keyword>
<accession>A0ABQ4WQZ1</accession>
<proteinExistence type="predicted"/>
<reference evidence="3" key="2">
    <citation type="submission" date="2022-01" db="EMBL/GenBank/DDBJ databases">
        <authorList>
            <person name="Yamashiro T."/>
            <person name="Shiraishi A."/>
            <person name="Satake H."/>
            <person name="Nakayama K."/>
        </authorList>
    </citation>
    <scope>NUCLEOTIDE SEQUENCE</scope>
</reference>
<keyword evidence="1" id="KW-0812">Transmembrane</keyword>
<feature type="transmembrane region" description="Helical" evidence="1">
    <location>
        <begin position="23"/>
        <end position="44"/>
    </location>
</feature>
<evidence type="ECO:0000313" key="4">
    <source>
        <dbReference type="Proteomes" id="UP001151760"/>
    </source>
</evidence>
<name>A0ABQ4WQZ1_9ASTR</name>
<keyword evidence="1" id="KW-0472">Membrane</keyword>
<dbReference type="InterPro" id="IPR054722">
    <property type="entry name" value="PolX-like_BBD"/>
</dbReference>
<protein>
    <recommendedName>
        <fullName evidence="2">Retrovirus-related Pol polyprotein from transposon TNT 1-94-like beta-barrel domain-containing protein</fullName>
    </recommendedName>
</protein>
<feature type="domain" description="Retrovirus-related Pol polyprotein from transposon TNT 1-94-like beta-barrel" evidence="2">
    <location>
        <begin position="57"/>
        <end position="125"/>
    </location>
</feature>
<gene>
    <name evidence="3" type="ORF">Tco_0628595</name>
</gene>
<dbReference type="EMBL" id="BQNB010008855">
    <property type="protein sequence ID" value="GJS55233.1"/>
    <property type="molecule type" value="Genomic_DNA"/>
</dbReference>
<evidence type="ECO:0000313" key="3">
    <source>
        <dbReference type="EMBL" id="GJS55233.1"/>
    </source>
</evidence>
<reference evidence="3" key="1">
    <citation type="journal article" date="2022" name="Int. J. Mol. Sci.">
        <title>Draft Genome of Tanacetum Coccineum: Genomic Comparison of Closely Related Tanacetum-Family Plants.</title>
        <authorList>
            <person name="Yamashiro T."/>
            <person name="Shiraishi A."/>
            <person name="Nakayama K."/>
            <person name="Satake H."/>
        </authorList>
    </citation>
    <scope>NUCLEOTIDE SEQUENCE</scope>
</reference>
<sequence>METDSMIMDEDEVIIIGHQTNQALNVIVVISSGIIAMNVERIWVLQKEKRLIMQKMSNHMSGDKTIFSALDESFRDSVWFGNDMKVCVLGKGEAMVVMEHNVTHNMSSVLYMPDLKTNILSIGQL</sequence>